<dbReference type="GO" id="GO:0000981">
    <property type="term" value="F:DNA-binding transcription factor activity, RNA polymerase II-specific"/>
    <property type="evidence" value="ECO:0007669"/>
    <property type="project" value="TreeGrafter"/>
</dbReference>
<dbReference type="Gene3D" id="3.40.1810.10">
    <property type="entry name" value="Transcription factor, MADS-box"/>
    <property type="match status" value="1"/>
</dbReference>
<dbReference type="PANTHER" id="PTHR11945:SF818">
    <property type="entry name" value="AGAMOUS-LIKE MADS-BOX PROTEIN AGL62"/>
    <property type="match status" value="1"/>
</dbReference>
<dbReference type="Gene3D" id="6.10.140.920">
    <property type="match status" value="1"/>
</dbReference>
<dbReference type="PRINTS" id="PR00404">
    <property type="entry name" value="MADSDOMAIN"/>
</dbReference>
<dbReference type="GO" id="GO:0046983">
    <property type="term" value="F:protein dimerization activity"/>
    <property type="evidence" value="ECO:0007669"/>
    <property type="project" value="InterPro"/>
</dbReference>
<evidence type="ECO:0000256" key="4">
    <source>
        <dbReference type="ARBA" id="ARBA00023163"/>
    </source>
</evidence>
<keyword evidence="3" id="KW-0238">DNA-binding</keyword>
<dbReference type="OrthoDB" id="1933443at2759"/>
<dbReference type="GO" id="GO:0045944">
    <property type="term" value="P:positive regulation of transcription by RNA polymerase II"/>
    <property type="evidence" value="ECO:0007669"/>
    <property type="project" value="InterPro"/>
</dbReference>
<reference evidence="9" key="1">
    <citation type="journal article" date="2017" name="Front. Plant Sci.">
        <title>Climate Clever Clovers: New Paradigm to Reduce the Environmental Footprint of Ruminants by Breeding Low Methanogenic Forages Utilizing Haplotype Variation.</title>
        <authorList>
            <person name="Kaur P."/>
            <person name="Appels R."/>
            <person name="Bayer P.E."/>
            <person name="Keeble-Gagnere G."/>
            <person name="Wang J."/>
            <person name="Hirakawa H."/>
            <person name="Shirasawa K."/>
            <person name="Vercoe P."/>
            <person name="Stefanova K."/>
            <person name="Durmic Z."/>
            <person name="Nichols P."/>
            <person name="Revell C."/>
            <person name="Isobe S.N."/>
            <person name="Edwards D."/>
            <person name="Erskine W."/>
        </authorList>
    </citation>
    <scope>NUCLEOTIDE SEQUENCE [LARGE SCALE GENOMIC DNA]</scope>
    <source>
        <strain evidence="9">cv. Daliak</strain>
    </source>
</reference>
<dbReference type="PANTHER" id="PTHR11945">
    <property type="entry name" value="MADS BOX PROTEIN"/>
    <property type="match status" value="1"/>
</dbReference>
<organism evidence="8 9">
    <name type="scientific">Trifolium subterraneum</name>
    <name type="common">Subterranean clover</name>
    <dbReference type="NCBI Taxonomy" id="3900"/>
    <lineage>
        <taxon>Eukaryota</taxon>
        <taxon>Viridiplantae</taxon>
        <taxon>Streptophyta</taxon>
        <taxon>Embryophyta</taxon>
        <taxon>Tracheophyta</taxon>
        <taxon>Spermatophyta</taxon>
        <taxon>Magnoliopsida</taxon>
        <taxon>eudicotyledons</taxon>
        <taxon>Gunneridae</taxon>
        <taxon>Pentapetalae</taxon>
        <taxon>rosids</taxon>
        <taxon>fabids</taxon>
        <taxon>Fabales</taxon>
        <taxon>Fabaceae</taxon>
        <taxon>Papilionoideae</taxon>
        <taxon>50 kb inversion clade</taxon>
        <taxon>NPAAA clade</taxon>
        <taxon>Hologalegina</taxon>
        <taxon>IRL clade</taxon>
        <taxon>Trifolieae</taxon>
        <taxon>Trifolium</taxon>
    </lineage>
</organism>
<dbReference type="InterPro" id="IPR033896">
    <property type="entry name" value="MEF2-like_N"/>
</dbReference>
<feature type="domain" description="MADS-box" evidence="7">
    <location>
        <begin position="8"/>
        <end position="68"/>
    </location>
</feature>
<protein>
    <recommendedName>
        <fullName evidence="7">MADS-box domain-containing protein</fullName>
    </recommendedName>
</protein>
<keyword evidence="6" id="KW-0175">Coiled coil</keyword>
<sequence length="247" mass="28256">MSSGRKGKGRRKIEMKRMSNESNLQVTFSKRRSGLFKKASELCTLCGIDIALVVFSPSGKTFSFGHPNIYTVIDHYISQVPPQNNGTLQFIEAHRSATLCELNAQLTQIKNMLDDLKKREDELSHLRKASETQFWWACPIDGMDKAQLELLKQALEDLKKLIAQHNDRIAIQGAPTQTLPFYVDNATSFNISQHHQPNFQQSQMLAPQYFQNPMLEPHLFGINNMGGGGYGRRRIWNPWILLKLQQR</sequence>
<keyword evidence="4" id="KW-0804">Transcription</keyword>
<accession>A0A2Z6NNC4</accession>
<evidence type="ECO:0000256" key="1">
    <source>
        <dbReference type="ARBA" id="ARBA00004123"/>
    </source>
</evidence>
<evidence type="ECO:0000256" key="3">
    <source>
        <dbReference type="ARBA" id="ARBA00023125"/>
    </source>
</evidence>
<dbReference type="CDD" id="cd00265">
    <property type="entry name" value="MADS_MEF2_like"/>
    <property type="match status" value="1"/>
</dbReference>
<comment type="subcellular location">
    <subcellularLocation>
        <location evidence="1">Nucleus</location>
    </subcellularLocation>
</comment>
<keyword evidence="5" id="KW-0539">Nucleus</keyword>
<evidence type="ECO:0000313" key="8">
    <source>
        <dbReference type="EMBL" id="GAU31367.1"/>
    </source>
</evidence>
<proteinExistence type="predicted"/>
<dbReference type="InterPro" id="IPR036879">
    <property type="entry name" value="TF_MADSbox_sf"/>
</dbReference>
<evidence type="ECO:0000256" key="6">
    <source>
        <dbReference type="SAM" id="Coils"/>
    </source>
</evidence>
<feature type="coiled-coil region" evidence="6">
    <location>
        <begin position="102"/>
        <end position="168"/>
    </location>
</feature>
<evidence type="ECO:0000256" key="2">
    <source>
        <dbReference type="ARBA" id="ARBA00023015"/>
    </source>
</evidence>
<evidence type="ECO:0000256" key="5">
    <source>
        <dbReference type="ARBA" id="ARBA00023242"/>
    </source>
</evidence>
<dbReference type="InterPro" id="IPR002100">
    <property type="entry name" value="TF_MADSbox"/>
</dbReference>
<dbReference type="FunFam" id="3.40.1810.10:FF:000006">
    <property type="entry name" value="Agamous-like MADS-box protein AGL62"/>
    <property type="match status" value="1"/>
</dbReference>
<name>A0A2Z6NNC4_TRISU</name>
<dbReference type="GO" id="GO:0000978">
    <property type="term" value="F:RNA polymerase II cis-regulatory region sequence-specific DNA binding"/>
    <property type="evidence" value="ECO:0007669"/>
    <property type="project" value="TreeGrafter"/>
</dbReference>
<keyword evidence="2" id="KW-0805">Transcription regulation</keyword>
<gene>
    <name evidence="8" type="ORF">TSUD_19120</name>
</gene>
<keyword evidence="9" id="KW-1185">Reference proteome</keyword>
<dbReference type="EMBL" id="DF973453">
    <property type="protein sequence ID" value="GAU31367.1"/>
    <property type="molecule type" value="Genomic_DNA"/>
</dbReference>
<dbReference type="SMART" id="SM00432">
    <property type="entry name" value="MADS"/>
    <property type="match status" value="1"/>
</dbReference>
<dbReference type="PROSITE" id="PS50066">
    <property type="entry name" value="MADS_BOX_2"/>
    <property type="match status" value="1"/>
</dbReference>
<evidence type="ECO:0000313" key="9">
    <source>
        <dbReference type="Proteomes" id="UP000242715"/>
    </source>
</evidence>
<dbReference type="GO" id="GO:0005634">
    <property type="term" value="C:nucleus"/>
    <property type="evidence" value="ECO:0007669"/>
    <property type="project" value="UniProtKB-SubCell"/>
</dbReference>
<dbReference type="Pfam" id="PF00319">
    <property type="entry name" value="SRF-TF"/>
    <property type="match status" value="1"/>
</dbReference>
<evidence type="ECO:0000259" key="7">
    <source>
        <dbReference type="PROSITE" id="PS50066"/>
    </source>
</evidence>
<dbReference type="Proteomes" id="UP000242715">
    <property type="component" value="Unassembled WGS sequence"/>
</dbReference>
<dbReference type="SUPFAM" id="SSF55455">
    <property type="entry name" value="SRF-like"/>
    <property type="match status" value="1"/>
</dbReference>
<dbReference type="AlphaFoldDB" id="A0A2Z6NNC4"/>